<evidence type="ECO:0000313" key="16">
    <source>
        <dbReference type="Proteomes" id="UP000159125"/>
    </source>
</evidence>
<dbReference type="EMBL" id="KM369903">
    <property type="protein sequence ID" value="AKA63285.1"/>
    <property type="molecule type" value="Genomic_RNA"/>
</dbReference>
<evidence type="ECO:0000256" key="11">
    <source>
        <dbReference type="ARBA" id="ARBA00022953"/>
    </source>
</evidence>
<evidence type="ECO:0000256" key="8">
    <source>
        <dbReference type="ARBA" id="ARBA00022741"/>
    </source>
</evidence>
<dbReference type="InterPro" id="IPR001795">
    <property type="entry name" value="RNA-dir_pol_luteovirus"/>
</dbReference>
<keyword evidence="9" id="KW-0946">Virion</keyword>
<keyword evidence="8 13" id="KW-0547">Nucleotide-binding</keyword>
<evidence type="ECO:0000256" key="12">
    <source>
        <dbReference type="ARBA" id="ARBA00048744"/>
    </source>
</evidence>
<feature type="domain" description="RdRp catalytic" evidence="14">
    <location>
        <begin position="548"/>
        <end position="742"/>
    </location>
</feature>
<dbReference type="GO" id="GO:0003723">
    <property type="term" value="F:RNA binding"/>
    <property type="evidence" value="ECO:0007669"/>
    <property type="project" value="UniProtKB-KW"/>
</dbReference>
<evidence type="ECO:0000256" key="10">
    <source>
        <dbReference type="ARBA" id="ARBA00022884"/>
    </source>
</evidence>
<name>A0A0E3GNI0_9REOV</name>
<evidence type="ECO:0000256" key="9">
    <source>
        <dbReference type="ARBA" id="ARBA00022844"/>
    </source>
</evidence>
<dbReference type="Gene3D" id="1.10.357.80">
    <property type="match status" value="1"/>
</dbReference>
<protein>
    <recommendedName>
        <fullName evidence="4 13">RNA-directed RNA polymerase</fullName>
        <ecNumber evidence="3 13">2.7.7.48</ecNumber>
    </recommendedName>
</protein>
<dbReference type="EC" id="2.7.7.48" evidence="3 13"/>
<dbReference type="GO" id="GO:0000166">
    <property type="term" value="F:nucleotide binding"/>
    <property type="evidence" value="ECO:0007669"/>
    <property type="project" value="UniProtKB-KW"/>
</dbReference>
<comment type="subcellular location">
    <subcellularLocation>
        <location evidence="1">Virion</location>
    </subcellularLocation>
</comment>
<evidence type="ECO:0000256" key="6">
    <source>
        <dbReference type="ARBA" id="ARBA00022679"/>
    </source>
</evidence>
<keyword evidence="11 13" id="KW-0693">Viral RNA replication</keyword>
<dbReference type="Pfam" id="PF02123">
    <property type="entry name" value="RdRP_4"/>
    <property type="match status" value="1"/>
</dbReference>
<keyword evidence="7 13" id="KW-0548">Nucleotidyltransferase</keyword>
<dbReference type="SUPFAM" id="SSF56672">
    <property type="entry name" value="DNA/RNA polymerases"/>
    <property type="match status" value="1"/>
</dbReference>
<organism evidence="15 16">
    <name type="scientific">Rotavirus I</name>
    <dbReference type="NCBI Taxonomy" id="1637496"/>
    <lineage>
        <taxon>Viruses</taxon>
        <taxon>Riboviria</taxon>
        <taxon>Orthornavirae</taxon>
        <taxon>Duplornaviricota</taxon>
        <taxon>Resentoviricetes</taxon>
        <taxon>Reovirales</taxon>
        <taxon>Sedoreoviridae</taxon>
        <taxon>Rotavirus</taxon>
        <taxon>Rotavirus iotagastroenteritidis</taxon>
    </lineage>
</organism>
<evidence type="ECO:0000256" key="7">
    <source>
        <dbReference type="ARBA" id="ARBA00022695"/>
    </source>
</evidence>
<dbReference type="PROSITE" id="PS50523">
    <property type="entry name" value="RDRP_DSRNA_REO"/>
    <property type="match status" value="1"/>
</dbReference>
<evidence type="ECO:0000256" key="2">
    <source>
        <dbReference type="ARBA" id="ARBA00009581"/>
    </source>
</evidence>
<dbReference type="Gene3D" id="3.30.70.2480">
    <property type="match status" value="1"/>
</dbReference>
<dbReference type="Proteomes" id="UP000159125">
    <property type="component" value="Genome"/>
</dbReference>
<proteinExistence type="inferred from homology"/>
<reference evidence="15 16" key="1">
    <citation type="journal article" date="2015" name="Emerg. Infect. Dis.">
        <title>Candidate new rotavirus species in sheltered dogs, hungary.</title>
        <authorList>
            <person name="Mihalov-Kovacs E."/>
            <person name="Gellert A."/>
            <person name="Marton S."/>
            <person name="Farkas S.L."/>
            <person name="Feher E."/>
            <person name="Oldal M."/>
            <person name="Jakab F."/>
            <person name="Martella V."/>
            <person name="Banyai K."/>
        </authorList>
    </citation>
    <scope>NUCLEOTIDE SEQUENCE [LARGE SCALE GENOMIC DNA]</scope>
    <source>
        <strain evidence="15">KE528/2012</strain>
    </source>
</reference>
<evidence type="ECO:0000313" key="15">
    <source>
        <dbReference type="EMBL" id="AKA63285.1"/>
    </source>
</evidence>
<dbReference type="InterPro" id="IPR007097">
    <property type="entry name" value="RNA-dir_pol_reovirus"/>
</dbReference>
<evidence type="ECO:0000256" key="5">
    <source>
        <dbReference type="ARBA" id="ARBA00022484"/>
    </source>
</evidence>
<evidence type="ECO:0000256" key="3">
    <source>
        <dbReference type="ARBA" id="ARBA00012494"/>
    </source>
</evidence>
<evidence type="ECO:0000259" key="14">
    <source>
        <dbReference type="PROSITE" id="PS50523"/>
    </source>
</evidence>
<keyword evidence="6 13" id="KW-0808">Transferase</keyword>
<dbReference type="GO" id="GO:0044423">
    <property type="term" value="C:virion component"/>
    <property type="evidence" value="ECO:0007669"/>
    <property type="project" value="UniProtKB-KW"/>
</dbReference>
<dbReference type="GO" id="GO:0006351">
    <property type="term" value="P:DNA-templated transcription"/>
    <property type="evidence" value="ECO:0007669"/>
    <property type="project" value="InterPro"/>
</dbReference>
<sequence length="1162" mass="133610">MSEKEYLDWLSSSIFRNLLYTSLVYTNARIGIVELNRDQKDFRSRETTVLSPIDAIQNIKDRITDDITLSLKNLLRIRYLTVYVEDKSDKRVLVAKQIDTVLSQLKQRGASTDTINIHVDQISLEAKKLRVKESQKMRPYHTDQTVSNFFTMNQFEFVEGADPYKWRSDTLEGMIPHFNHRTHTLISSVIFAVMSRLEKYHREQLDVIYWLMLKVKQKFDDGYLELSRNRKWNISYGDLSTSKIKIYSAKIMHAALAMISIANSTDVIHYFLPQIIAVFEIIPSIAAKQLSSPMTMFIGICQLKSNIVVATTRPHECVATPRENVSRLSNDQRKQWKDEREDYPFTSSLMFSEMIKNVDNVQIDTFRRIFNSFSATFHVGHRIDNAQDAIEDQVSVKYTSEVDREMYDQYYHQLKNMFKIEISRYLEYMKKYNNDATAQSMSALANSSNGFSKEVTFIDRKINTTKKMLHMDDDLLKQDFSNVREIIERGIPMGTRNVPARQTRGIFILPWQVAVIQHTIAESMYSHAKKGDYGATFAEAYTAKASTLTYGVLAQATSNAEQFILYTDVSQWDASQHNTEPYRSAWINAIDEVRQEKNIDRKAEPIVLGMNVLDKMMDIQKALLNSNLILTSRGSQREDKKIRYHGVASGEKTTKIGNSFANVSLITTVLKKTIQKYPQIRVTHTRVDGDDNVVTMYYNDSMQLLQEEIKKNYGLMNARVKALASYTGLEMAKRFIICGKIFERGAISIFTAERPYGTDRSDQAITGSLLYSASVNAYRGFGDEYLHFMQDVLIPPSASIRISGRLRLLLSPVTLFSTGPLSFEVTPAGLGGRMRLFTNSEEIMTLYKSLSEATMVSVEPEEINLYSKTDMFNNRMTIMTEAVKNNMKSEPQSVLKIIREKERQKTLGIPNVQTTKNRMQNEKTKKNLAIIESKLPIVRKFFPEELFMLIKSMCDINQPHCVEHIPIYMYSSSLIKKLHCQLGVRMHESPPLHKPVNILVKMVNAHSPIAISPSDIFAESKNFDLSTFSGKKKFLISLGIVGNELRYYLNSKLLMHDLALAKYDKLYETPGFGATQLTTVPFDLQSAERIFRLTLPMPAQYYEILMLLLTHEYIHYIANGGQRSTFIMRTYQQEELASKISLIMRMIDNLQLDKVNFKDDVY</sequence>
<keyword evidence="5 13" id="KW-0696">RNA-directed RNA polymerase</keyword>
<dbReference type="InterPro" id="IPR043502">
    <property type="entry name" value="DNA/RNA_pol_sf"/>
</dbReference>
<evidence type="ECO:0000256" key="13">
    <source>
        <dbReference type="RuleBase" id="RU364050"/>
    </source>
</evidence>
<evidence type="ECO:0000256" key="1">
    <source>
        <dbReference type="ARBA" id="ARBA00004328"/>
    </source>
</evidence>
<comment type="similarity">
    <text evidence="2">Belongs to the reoviridae RNA-directed RNA polymerase family.</text>
</comment>
<dbReference type="GO" id="GO:0003968">
    <property type="term" value="F:RNA-directed RNA polymerase activity"/>
    <property type="evidence" value="ECO:0007669"/>
    <property type="project" value="UniProtKB-KW"/>
</dbReference>
<evidence type="ECO:0000256" key="4">
    <source>
        <dbReference type="ARBA" id="ARBA00022412"/>
    </source>
</evidence>
<accession>A0A0E3GNI0</accession>
<keyword evidence="10" id="KW-0694">RNA-binding</keyword>
<comment type="catalytic activity">
    <reaction evidence="12 13">
        <text>RNA(n) + a ribonucleoside 5'-triphosphate = RNA(n+1) + diphosphate</text>
        <dbReference type="Rhea" id="RHEA:21248"/>
        <dbReference type="Rhea" id="RHEA-COMP:14527"/>
        <dbReference type="Rhea" id="RHEA-COMP:17342"/>
        <dbReference type="ChEBI" id="CHEBI:33019"/>
        <dbReference type="ChEBI" id="CHEBI:61557"/>
        <dbReference type="ChEBI" id="CHEBI:140395"/>
        <dbReference type="EC" id="2.7.7.48"/>
    </reaction>
</comment>
<dbReference type="GO" id="GO:0019079">
    <property type="term" value="P:viral genome replication"/>
    <property type="evidence" value="ECO:0007669"/>
    <property type="project" value="InterPro"/>
</dbReference>